<dbReference type="PROSITE" id="PS50929">
    <property type="entry name" value="ABC_TM1F"/>
    <property type="match status" value="1"/>
</dbReference>
<dbReference type="EMBL" id="PYAC01000001">
    <property type="protein sequence ID" value="RAO25335.1"/>
    <property type="molecule type" value="Genomic_DNA"/>
</dbReference>
<feature type="transmembrane region" description="Helical" evidence="7">
    <location>
        <begin position="135"/>
        <end position="162"/>
    </location>
</feature>
<evidence type="ECO:0000256" key="1">
    <source>
        <dbReference type="ARBA" id="ARBA00004651"/>
    </source>
</evidence>
<sequence>MGTTEPRFVLRQQATLLRTYLGPQWRKVGVLVVLLLANIVLELLVPLWLARFIDQALAGAQLAVLQVTALVFLAMALGRQVIVGAAGYVSEDVSWVATNGVRADLAAHCLDLDMSFHKSHRPGELIERVDGDVTALATFFSSFVFEVIGRSLLIFGILTLAFLADFRLGLVLASFAVIGAIALRRIQGVAVPQFKTLRQARADLSGFFEEQLSVTEDLRASGARPYAMSMLAGLLKQYRVANRKASVSSRYSSSVLEVTVSMASAAVIAVGGVLLERDAVTVGVIYLVYTYTNLLSMTLFRVTRQLDQFQAATASMQRIAELYFTRSAVTEGSGSPLPTGALSVEFADVSFRYGPDRQTLRNLSFDIAPGESLGLVGRTGSGKTTIGRLLFRGYDVGGGAVRIGGVDVRQLTLAQLRSRIGVVTQDVQLFRASLRDNLTLFDAGIPDHRIEAAIDSLGLSGWYLSQPAGLDTPIDNDRGVSAGEAQLLAFTRVLLREPDIVILDEASSRLDPATERLVERAVSRLLEGRTSLVIAHRLATVTRLDRVLVLQDGEAVRHGRPDELVRPGTDGLLALSAERGA</sequence>
<dbReference type="Proteomes" id="UP000249045">
    <property type="component" value="Unassembled WGS sequence"/>
</dbReference>
<dbReference type="InterPro" id="IPR039421">
    <property type="entry name" value="Type_1_exporter"/>
</dbReference>
<proteinExistence type="predicted"/>
<dbReference type="AlphaFoldDB" id="A0A328N6S6"/>
<dbReference type="PROSITE" id="PS50893">
    <property type="entry name" value="ABC_TRANSPORTER_2"/>
    <property type="match status" value="1"/>
</dbReference>
<evidence type="ECO:0000259" key="8">
    <source>
        <dbReference type="PROSITE" id="PS50893"/>
    </source>
</evidence>
<dbReference type="PANTHER" id="PTHR43394">
    <property type="entry name" value="ATP-DEPENDENT PERMEASE MDL1, MITOCHONDRIAL"/>
    <property type="match status" value="1"/>
</dbReference>
<evidence type="ECO:0000256" key="2">
    <source>
        <dbReference type="ARBA" id="ARBA00022692"/>
    </source>
</evidence>
<dbReference type="SMART" id="SM00382">
    <property type="entry name" value="AAA"/>
    <property type="match status" value="1"/>
</dbReference>
<keyword evidence="3" id="KW-0547">Nucleotide-binding</keyword>
<evidence type="ECO:0000259" key="9">
    <source>
        <dbReference type="PROSITE" id="PS50929"/>
    </source>
</evidence>
<keyword evidence="6 7" id="KW-0472">Membrane</keyword>
<evidence type="ECO:0000256" key="3">
    <source>
        <dbReference type="ARBA" id="ARBA00022741"/>
    </source>
</evidence>
<keyword evidence="13" id="KW-1185">Reference proteome</keyword>
<comment type="caution">
    <text evidence="10">The sequence shown here is derived from an EMBL/GenBank/DDBJ whole genome shotgun (WGS) entry which is preliminary data.</text>
</comment>
<keyword evidence="5 7" id="KW-1133">Transmembrane helix</keyword>
<feature type="transmembrane region" description="Helical" evidence="7">
    <location>
        <begin position="168"/>
        <end position="186"/>
    </location>
</feature>
<dbReference type="InterPro" id="IPR036640">
    <property type="entry name" value="ABC1_TM_sf"/>
</dbReference>
<feature type="domain" description="ABC transmembrane type-1" evidence="9">
    <location>
        <begin position="30"/>
        <end position="311"/>
    </location>
</feature>
<dbReference type="SUPFAM" id="SSF90123">
    <property type="entry name" value="ABC transporter transmembrane region"/>
    <property type="match status" value="1"/>
</dbReference>
<name>A0A328N6S6_9ACTN</name>
<evidence type="ECO:0000313" key="11">
    <source>
        <dbReference type="EMBL" id="RAO25335.1"/>
    </source>
</evidence>
<feature type="transmembrane region" description="Helical" evidence="7">
    <location>
        <begin position="28"/>
        <end position="50"/>
    </location>
</feature>
<dbReference type="SUPFAM" id="SSF52540">
    <property type="entry name" value="P-loop containing nucleoside triphosphate hydrolases"/>
    <property type="match status" value="1"/>
</dbReference>
<dbReference type="GO" id="GO:0005524">
    <property type="term" value="F:ATP binding"/>
    <property type="evidence" value="ECO:0007669"/>
    <property type="project" value="UniProtKB-KW"/>
</dbReference>
<evidence type="ECO:0000256" key="7">
    <source>
        <dbReference type="SAM" id="Phobius"/>
    </source>
</evidence>
<evidence type="ECO:0000256" key="5">
    <source>
        <dbReference type="ARBA" id="ARBA00022989"/>
    </source>
</evidence>
<dbReference type="InterPro" id="IPR027417">
    <property type="entry name" value="P-loop_NTPase"/>
</dbReference>
<dbReference type="Pfam" id="PF00005">
    <property type="entry name" value="ABC_tran"/>
    <property type="match status" value="1"/>
</dbReference>
<dbReference type="InterPro" id="IPR003593">
    <property type="entry name" value="AAA+_ATPase"/>
</dbReference>
<dbReference type="InterPro" id="IPR003439">
    <property type="entry name" value="ABC_transporter-like_ATP-bd"/>
</dbReference>
<evidence type="ECO:0000256" key="6">
    <source>
        <dbReference type="ARBA" id="ARBA00023136"/>
    </source>
</evidence>
<dbReference type="Gene3D" id="1.20.1560.10">
    <property type="entry name" value="ABC transporter type 1, transmembrane domain"/>
    <property type="match status" value="1"/>
</dbReference>
<protein>
    <submittedName>
        <fullName evidence="10 11">ABC transporter ATP-binding prot ein YfiC</fullName>
    </submittedName>
</protein>
<keyword evidence="4 10" id="KW-0067">ATP-binding</keyword>
<evidence type="ECO:0000313" key="12">
    <source>
        <dbReference type="Proteomes" id="UP000248966"/>
    </source>
</evidence>
<accession>A0A328N6S6</accession>
<gene>
    <name evidence="10" type="ORF">LAH08_01555</name>
    <name evidence="11" type="ORF">MED15_01098</name>
</gene>
<dbReference type="GO" id="GO:0016887">
    <property type="term" value="F:ATP hydrolysis activity"/>
    <property type="evidence" value="ECO:0007669"/>
    <property type="project" value="InterPro"/>
</dbReference>
<dbReference type="GO" id="GO:0005886">
    <property type="term" value="C:plasma membrane"/>
    <property type="evidence" value="ECO:0007669"/>
    <property type="project" value="UniProtKB-SubCell"/>
</dbReference>
<dbReference type="Pfam" id="PF00664">
    <property type="entry name" value="ABC_membrane"/>
    <property type="match status" value="1"/>
</dbReference>
<dbReference type="Gene3D" id="3.40.50.300">
    <property type="entry name" value="P-loop containing nucleotide triphosphate hydrolases"/>
    <property type="match status" value="1"/>
</dbReference>
<reference evidence="12 13" key="1">
    <citation type="submission" date="2018-03" db="EMBL/GenBank/DDBJ databases">
        <title>Defining the species Micromonospora saelicesensis and Micromonospora noduli under the framework of genomics.</title>
        <authorList>
            <person name="Riesco R."/>
            <person name="Trujillo M.E."/>
        </authorList>
    </citation>
    <scope>NUCLEOTIDE SEQUENCE [LARGE SCALE GENOMIC DNA]</scope>
    <source>
        <strain evidence="10 12">LAH08</strain>
        <strain evidence="11 13">MED15</strain>
    </source>
</reference>
<evidence type="ECO:0000256" key="4">
    <source>
        <dbReference type="ARBA" id="ARBA00022840"/>
    </source>
</evidence>
<feature type="transmembrane region" description="Helical" evidence="7">
    <location>
        <begin position="280"/>
        <end position="300"/>
    </location>
</feature>
<dbReference type="GO" id="GO:0015421">
    <property type="term" value="F:ABC-type oligopeptide transporter activity"/>
    <property type="evidence" value="ECO:0007669"/>
    <property type="project" value="TreeGrafter"/>
</dbReference>
<feature type="transmembrane region" description="Helical" evidence="7">
    <location>
        <begin position="56"/>
        <end position="77"/>
    </location>
</feature>
<dbReference type="RefSeq" id="WP_112583074.1">
    <property type="nucleotide sequence ID" value="NZ_PYAA01000008.1"/>
</dbReference>
<organism evidence="10 12">
    <name type="scientific">Micromonospora noduli</name>
    <dbReference type="NCBI Taxonomy" id="709876"/>
    <lineage>
        <taxon>Bacteria</taxon>
        <taxon>Bacillati</taxon>
        <taxon>Actinomycetota</taxon>
        <taxon>Actinomycetes</taxon>
        <taxon>Micromonosporales</taxon>
        <taxon>Micromonosporaceae</taxon>
        <taxon>Micromonospora</taxon>
    </lineage>
</organism>
<dbReference type="Proteomes" id="UP000248966">
    <property type="component" value="Unassembled WGS sequence"/>
</dbReference>
<evidence type="ECO:0000313" key="10">
    <source>
        <dbReference type="EMBL" id="RAO04207.1"/>
    </source>
</evidence>
<dbReference type="PANTHER" id="PTHR43394:SF1">
    <property type="entry name" value="ATP-BINDING CASSETTE SUB-FAMILY B MEMBER 10, MITOCHONDRIAL"/>
    <property type="match status" value="1"/>
</dbReference>
<evidence type="ECO:0000313" key="13">
    <source>
        <dbReference type="Proteomes" id="UP000249045"/>
    </source>
</evidence>
<dbReference type="EMBL" id="PYAA01000008">
    <property type="protein sequence ID" value="RAO04207.1"/>
    <property type="molecule type" value="Genomic_DNA"/>
</dbReference>
<keyword evidence="2 7" id="KW-0812">Transmembrane</keyword>
<comment type="subcellular location">
    <subcellularLocation>
        <location evidence="1">Cell membrane</location>
        <topology evidence="1">Multi-pass membrane protein</topology>
    </subcellularLocation>
</comment>
<dbReference type="CDD" id="cd07346">
    <property type="entry name" value="ABC_6TM_exporters"/>
    <property type="match status" value="1"/>
</dbReference>
<feature type="domain" description="ABC transporter" evidence="8">
    <location>
        <begin position="344"/>
        <end position="577"/>
    </location>
</feature>
<dbReference type="InterPro" id="IPR011527">
    <property type="entry name" value="ABC1_TM_dom"/>
</dbReference>
<feature type="transmembrane region" description="Helical" evidence="7">
    <location>
        <begin position="254"/>
        <end position="274"/>
    </location>
</feature>